<organism evidence="7 8">
    <name type="scientific">Halopseudomonas salegens</name>
    <dbReference type="NCBI Taxonomy" id="1434072"/>
    <lineage>
        <taxon>Bacteria</taxon>
        <taxon>Pseudomonadati</taxon>
        <taxon>Pseudomonadota</taxon>
        <taxon>Gammaproteobacteria</taxon>
        <taxon>Pseudomonadales</taxon>
        <taxon>Pseudomonadaceae</taxon>
        <taxon>Halopseudomonas</taxon>
    </lineage>
</organism>
<dbReference type="InterPro" id="IPR043128">
    <property type="entry name" value="Rev_trsase/Diguanyl_cyclase"/>
</dbReference>
<dbReference type="PROSITE" id="PS50887">
    <property type="entry name" value="GGDEF"/>
    <property type="match status" value="1"/>
</dbReference>
<protein>
    <submittedName>
        <fullName evidence="7">PAS domain S-box-containing protein/diguanylate cyclase (GGDEF) domain-containing protein</fullName>
    </submittedName>
</protein>
<dbReference type="InterPro" id="IPR000160">
    <property type="entry name" value="GGDEF_dom"/>
</dbReference>
<dbReference type="NCBIfam" id="TIGR00254">
    <property type="entry name" value="GGDEF"/>
    <property type="match status" value="1"/>
</dbReference>
<feature type="region of interest" description="Disordered" evidence="4">
    <location>
        <begin position="1"/>
        <end position="26"/>
    </location>
</feature>
<dbReference type="SMART" id="SM00091">
    <property type="entry name" value="PAS"/>
    <property type="match status" value="1"/>
</dbReference>
<dbReference type="InterPro" id="IPR000014">
    <property type="entry name" value="PAS"/>
</dbReference>
<dbReference type="Gene3D" id="3.30.70.270">
    <property type="match status" value="1"/>
</dbReference>
<sequence>MDTSSKPGVRKSKLPSAAASGTVKEPACPQTARMRVIRQLRKTWIHLVRYLTERDNPWIFKSARVVGNVSFEDMAQITLDSIGDAVLVVDPQGTVIYLNKVAELLTGWSGEQALGRSVDEVFCIVDGVTRQRVTSPSQRAISEGRIVALALGSMLIRRDGTDMAIEDSAAPIHNRHGRMTGAVIVFHDARLSGSVVQEMSHLAQHDGLTGLPNRMLLVERLTQAIGIAKRHGKQVALMFLDLDHFKPINDSFGHAVGDHLLRDLAADMIGCVRATDTVSRHGGDEFVILLSEIEDRQDAALIAEKLLAKFAVPRVIDGHALQITLSIGISVFPDDGADADSLMLKADQAMYCAKNMGRNTYLLWHQDKR</sequence>
<accession>A0A1H2GTQ4</accession>
<evidence type="ECO:0000256" key="1">
    <source>
        <dbReference type="ARBA" id="ARBA00001946"/>
    </source>
</evidence>
<dbReference type="InterPro" id="IPR035965">
    <property type="entry name" value="PAS-like_dom_sf"/>
</dbReference>
<dbReference type="Pfam" id="PF00990">
    <property type="entry name" value="GGDEF"/>
    <property type="match status" value="1"/>
</dbReference>
<evidence type="ECO:0000313" key="7">
    <source>
        <dbReference type="EMBL" id="SDU22839.1"/>
    </source>
</evidence>
<dbReference type="PANTHER" id="PTHR44757:SF4">
    <property type="entry name" value="DIGUANYLATE CYCLASE DGCE-RELATED"/>
    <property type="match status" value="1"/>
</dbReference>
<gene>
    <name evidence="7" type="ORF">SAMN05216210_2534</name>
</gene>
<evidence type="ECO:0000256" key="4">
    <source>
        <dbReference type="SAM" id="MobiDB-lite"/>
    </source>
</evidence>
<dbReference type="SUPFAM" id="SSF55785">
    <property type="entry name" value="PYP-like sensor domain (PAS domain)"/>
    <property type="match status" value="1"/>
</dbReference>
<reference evidence="8" key="1">
    <citation type="submission" date="2016-10" db="EMBL/GenBank/DDBJ databases">
        <authorList>
            <person name="Varghese N."/>
            <person name="Submissions S."/>
        </authorList>
    </citation>
    <scope>NUCLEOTIDE SEQUENCE [LARGE SCALE GENOMIC DNA]</scope>
    <source>
        <strain evidence="8">CECT 8338</strain>
    </source>
</reference>
<evidence type="ECO:0000256" key="3">
    <source>
        <dbReference type="ARBA" id="ARBA00022777"/>
    </source>
</evidence>
<dbReference type="AlphaFoldDB" id="A0A1H2GTQ4"/>
<keyword evidence="3" id="KW-0418">Kinase</keyword>
<dbReference type="PROSITE" id="PS50112">
    <property type="entry name" value="PAS"/>
    <property type="match status" value="1"/>
</dbReference>
<dbReference type="InterPro" id="IPR013656">
    <property type="entry name" value="PAS_4"/>
</dbReference>
<dbReference type="CDD" id="cd01949">
    <property type="entry name" value="GGDEF"/>
    <property type="match status" value="1"/>
</dbReference>
<dbReference type="Proteomes" id="UP000243924">
    <property type="component" value="Chromosome I"/>
</dbReference>
<comment type="subcellular location">
    <subcellularLocation>
        <location evidence="2">Cell inner membrane</location>
    </subcellularLocation>
</comment>
<evidence type="ECO:0000259" key="6">
    <source>
        <dbReference type="PROSITE" id="PS50887"/>
    </source>
</evidence>
<keyword evidence="8" id="KW-1185">Reference proteome</keyword>
<dbReference type="RefSeq" id="WP_197675006.1">
    <property type="nucleotide sequence ID" value="NZ_LT629787.1"/>
</dbReference>
<name>A0A1H2GTQ4_9GAMM</name>
<dbReference type="InterPro" id="IPR029787">
    <property type="entry name" value="Nucleotide_cyclase"/>
</dbReference>
<evidence type="ECO:0000256" key="2">
    <source>
        <dbReference type="ARBA" id="ARBA00004533"/>
    </source>
</evidence>
<dbReference type="SUPFAM" id="SSF55073">
    <property type="entry name" value="Nucleotide cyclase"/>
    <property type="match status" value="1"/>
</dbReference>
<dbReference type="GO" id="GO:0005886">
    <property type="term" value="C:plasma membrane"/>
    <property type="evidence" value="ECO:0007669"/>
    <property type="project" value="UniProtKB-SubCell"/>
</dbReference>
<dbReference type="Pfam" id="PF08448">
    <property type="entry name" value="PAS_4"/>
    <property type="match status" value="1"/>
</dbReference>
<comment type="cofactor">
    <cofactor evidence="1">
        <name>Mg(2+)</name>
        <dbReference type="ChEBI" id="CHEBI:18420"/>
    </cofactor>
</comment>
<keyword evidence="3" id="KW-0808">Transferase</keyword>
<dbReference type="GO" id="GO:0016301">
    <property type="term" value="F:kinase activity"/>
    <property type="evidence" value="ECO:0007669"/>
    <property type="project" value="UniProtKB-KW"/>
</dbReference>
<dbReference type="STRING" id="1434072.SAMN05216210_2534"/>
<dbReference type="InterPro" id="IPR052155">
    <property type="entry name" value="Biofilm_reg_signaling"/>
</dbReference>
<feature type="domain" description="GGDEF" evidence="6">
    <location>
        <begin position="233"/>
        <end position="366"/>
    </location>
</feature>
<feature type="domain" description="PAS" evidence="5">
    <location>
        <begin position="71"/>
        <end position="144"/>
    </location>
</feature>
<dbReference type="SMART" id="SM00267">
    <property type="entry name" value="GGDEF"/>
    <property type="match status" value="1"/>
</dbReference>
<dbReference type="Gene3D" id="3.30.450.20">
    <property type="entry name" value="PAS domain"/>
    <property type="match status" value="1"/>
</dbReference>
<dbReference type="NCBIfam" id="TIGR00229">
    <property type="entry name" value="sensory_box"/>
    <property type="match status" value="1"/>
</dbReference>
<dbReference type="PANTHER" id="PTHR44757">
    <property type="entry name" value="DIGUANYLATE CYCLASE DGCP"/>
    <property type="match status" value="1"/>
</dbReference>
<evidence type="ECO:0000313" key="8">
    <source>
        <dbReference type="Proteomes" id="UP000243924"/>
    </source>
</evidence>
<dbReference type="EMBL" id="LT629787">
    <property type="protein sequence ID" value="SDU22839.1"/>
    <property type="molecule type" value="Genomic_DNA"/>
</dbReference>
<proteinExistence type="predicted"/>
<dbReference type="FunFam" id="3.30.70.270:FF:000001">
    <property type="entry name" value="Diguanylate cyclase domain protein"/>
    <property type="match status" value="1"/>
</dbReference>
<dbReference type="CDD" id="cd00130">
    <property type="entry name" value="PAS"/>
    <property type="match status" value="1"/>
</dbReference>
<evidence type="ECO:0000259" key="5">
    <source>
        <dbReference type="PROSITE" id="PS50112"/>
    </source>
</evidence>